<dbReference type="InterPro" id="IPR000132">
    <property type="entry name" value="Nitrilase/CN_hydratase_CS"/>
</dbReference>
<organism evidence="7 8">
    <name type="scientific">Penicillium camemberti (strain FM 013)</name>
    <dbReference type="NCBI Taxonomy" id="1429867"/>
    <lineage>
        <taxon>Eukaryota</taxon>
        <taxon>Fungi</taxon>
        <taxon>Dikarya</taxon>
        <taxon>Ascomycota</taxon>
        <taxon>Pezizomycotina</taxon>
        <taxon>Eurotiomycetes</taxon>
        <taxon>Eurotiomycetidae</taxon>
        <taxon>Eurotiales</taxon>
        <taxon>Aspergillaceae</taxon>
        <taxon>Penicillium</taxon>
    </lineage>
</organism>
<name>A0A0G4PHA3_PENC3</name>
<dbReference type="Gene3D" id="3.60.110.10">
    <property type="entry name" value="Carbon-nitrogen hydrolase"/>
    <property type="match status" value="1"/>
</dbReference>
<dbReference type="PROSITE" id="PS50263">
    <property type="entry name" value="CN_HYDROLASE"/>
    <property type="match status" value="1"/>
</dbReference>
<dbReference type="GO" id="GO:0016836">
    <property type="term" value="F:hydro-lyase activity"/>
    <property type="evidence" value="ECO:0007669"/>
    <property type="project" value="UniProtKB-ARBA"/>
</dbReference>
<feature type="active site" description="Proton acceptor" evidence="5">
    <location>
        <position position="49"/>
    </location>
</feature>
<dbReference type="PROSITE" id="PS00921">
    <property type="entry name" value="NITRIL_CHT_2"/>
    <property type="match status" value="1"/>
</dbReference>
<dbReference type="GO" id="GO:0000257">
    <property type="term" value="F:nitrilase activity"/>
    <property type="evidence" value="ECO:0007669"/>
    <property type="project" value="UniProtKB-EC"/>
</dbReference>
<dbReference type="Pfam" id="PF00795">
    <property type="entry name" value="CN_hydrolase"/>
    <property type="match status" value="1"/>
</dbReference>
<dbReference type="SUPFAM" id="SSF56317">
    <property type="entry name" value="Carbon-nitrogen hydrolase"/>
    <property type="match status" value="1"/>
</dbReference>
<keyword evidence="8" id="KW-1185">Reference proteome</keyword>
<comment type="catalytic activity">
    <reaction evidence="3">
        <text>a nitrile + 2 H2O = a carboxylate + NH4(+)</text>
        <dbReference type="Rhea" id="RHEA:21724"/>
        <dbReference type="ChEBI" id="CHEBI:15377"/>
        <dbReference type="ChEBI" id="CHEBI:18379"/>
        <dbReference type="ChEBI" id="CHEBI:28938"/>
        <dbReference type="ChEBI" id="CHEBI:29067"/>
        <dbReference type="EC" id="3.5.5.1"/>
    </reaction>
</comment>
<evidence type="ECO:0000256" key="2">
    <source>
        <dbReference type="ARBA" id="ARBA00022801"/>
    </source>
</evidence>
<dbReference type="PANTHER" id="PTHR46044:SF14">
    <property type="entry name" value="ARYLACETONITRILASE"/>
    <property type="match status" value="1"/>
</dbReference>
<accession>A0A0G4PHA3</accession>
<evidence type="ECO:0000256" key="3">
    <source>
        <dbReference type="ARBA" id="ARBA00036406"/>
    </source>
</evidence>
<comment type="similarity">
    <text evidence="1">Belongs to the carbon-nitrogen hydrolase superfamily. Nitrilase family.</text>
</comment>
<dbReference type="EMBL" id="HG793149">
    <property type="protein sequence ID" value="CRL25722.1"/>
    <property type="molecule type" value="Genomic_DNA"/>
</dbReference>
<keyword evidence="7" id="KW-0449">Lipoprotein</keyword>
<dbReference type="CDD" id="cd07564">
    <property type="entry name" value="nitrilases_CHs"/>
    <property type="match status" value="1"/>
</dbReference>
<evidence type="ECO:0000256" key="1">
    <source>
        <dbReference type="ARBA" id="ARBA00008129"/>
    </source>
</evidence>
<proteinExistence type="inferred from homology"/>
<dbReference type="Proteomes" id="UP000053732">
    <property type="component" value="Unassembled WGS sequence"/>
</dbReference>
<keyword evidence="7" id="KW-0012">Acyltransferase</keyword>
<dbReference type="EC" id="3.5.5.1" evidence="4"/>
<dbReference type="PROSITE" id="PS00920">
    <property type="entry name" value="NITRIL_CHT_1"/>
    <property type="match status" value="1"/>
</dbReference>
<sequence length="328" mass="36804">MTAPVERTVRVAAVQAEPVWNDLQGGVEKVISLLGDAGKEGANVVGFPEVFIPGYPWSMFTTSALDNGPFMDEYFHNSLAVDSDEMRRIQVAVKENGTFCVLGFSERYRGSLYISQVFINIDGQIVHHRRKTKPTHVERAYWGTGEGDSLKTVVDSPFGRIGGLNCWEHTQPLLRYYEYQQDVDIHVASWPAIWDRPESFGSKMPYWITSDINRKMSQAMAFEGACFVLVCTQVMSEENFNKNKVQDLEYVQGTGGGFSAIFGPGGEPIATMPSDKEGILYANVDVNDKLRAKQWLDVVGHYSRPDMLSLRVNTHPSKPVFFAEEPEK</sequence>
<gene>
    <name evidence="7" type="ORF">PCAMFM013_S016g000003</name>
</gene>
<reference evidence="7 8" key="1">
    <citation type="journal article" date="2014" name="Nat. Commun.">
        <title>Multiple recent horizontal transfers of a large genomic region in cheese making fungi.</title>
        <authorList>
            <person name="Cheeseman K."/>
            <person name="Ropars J."/>
            <person name="Renault P."/>
            <person name="Dupont J."/>
            <person name="Gouzy J."/>
            <person name="Branca A."/>
            <person name="Abraham A.L."/>
            <person name="Ceppi M."/>
            <person name="Conseiller E."/>
            <person name="Debuchy R."/>
            <person name="Malagnac F."/>
            <person name="Goarin A."/>
            <person name="Silar P."/>
            <person name="Lacoste S."/>
            <person name="Sallet E."/>
            <person name="Bensimon A."/>
            <person name="Giraud T."/>
            <person name="Brygoo Y."/>
        </authorList>
    </citation>
    <scope>NUCLEOTIDE SEQUENCE [LARGE SCALE GENOMIC DNA]</scope>
    <source>
        <strain evidence="8">FM 013</strain>
    </source>
</reference>
<dbReference type="InterPro" id="IPR003010">
    <property type="entry name" value="C-N_Hydrolase"/>
</dbReference>
<keyword evidence="2" id="KW-0378">Hydrolase</keyword>
<dbReference type="AlphaFoldDB" id="A0A0G4PHA3"/>
<dbReference type="InterPro" id="IPR036526">
    <property type="entry name" value="C-N_Hydrolase_sf"/>
</dbReference>
<dbReference type="GO" id="GO:0016746">
    <property type="term" value="F:acyltransferase activity"/>
    <property type="evidence" value="ECO:0007669"/>
    <property type="project" value="UniProtKB-KW"/>
</dbReference>
<dbReference type="STRING" id="1429867.A0A0G4PHA3"/>
<evidence type="ECO:0000259" key="6">
    <source>
        <dbReference type="PROSITE" id="PS50263"/>
    </source>
</evidence>
<evidence type="ECO:0000313" key="8">
    <source>
        <dbReference type="Proteomes" id="UP000053732"/>
    </source>
</evidence>
<dbReference type="PANTHER" id="PTHR46044">
    <property type="entry name" value="NITRILASE"/>
    <property type="match status" value="1"/>
</dbReference>
<protein>
    <recommendedName>
        <fullName evidence="4">nitrilase</fullName>
        <ecNumber evidence="4">3.5.5.1</ecNumber>
    </recommendedName>
</protein>
<evidence type="ECO:0000256" key="5">
    <source>
        <dbReference type="PROSITE-ProRule" id="PRU10139"/>
    </source>
</evidence>
<feature type="domain" description="CN hydrolase" evidence="6">
    <location>
        <begin position="9"/>
        <end position="286"/>
    </location>
</feature>
<keyword evidence="7" id="KW-0808">Transferase</keyword>
<evidence type="ECO:0000256" key="4">
    <source>
        <dbReference type="ARBA" id="ARBA00039045"/>
    </source>
</evidence>
<dbReference type="InterPro" id="IPR044149">
    <property type="entry name" value="Nitrilases_CHs"/>
</dbReference>
<evidence type="ECO:0000313" key="7">
    <source>
        <dbReference type="EMBL" id="CRL25722.1"/>
    </source>
</evidence>